<dbReference type="SUPFAM" id="SSF51735">
    <property type="entry name" value="NAD(P)-binding Rossmann-fold domains"/>
    <property type="match status" value="1"/>
</dbReference>
<dbReference type="OrthoDB" id="45564at2"/>
<feature type="domain" description="Siroheme synthase central" evidence="8">
    <location>
        <begin position="129"/>
        <end position="151"/>
    </location>
</feature>
<comment type="pathway">
    <text evidence="1">Porphyrin-containing compound metabolism; siroheme biosynthesis; sirohydrochlorin from precorrin-2: step 1/1.</text>
</comment>
<dbReference type="Proteomes" id="UP000199226">
    <property type="component" value="Unassembled WGS sequence"/>
</dbReference>
<dbReference type="RefSeq" id="WP_090705611.1">
    <property type="nucleotide sequence ID" value="NZ_FNHH01000020.1"/>
</dbReference>
<sequence length="227" mass="25185">MENSNGNQLFPVFLKLNQLKVLLVGAGNIGLEKLEAVLANSPETEIDIVAETFLPKLIELVKDYPKVKLHSKRFDAADLEGHDLVIIASGDNVLNTEIRNLARQRHLLINVADKPDLCDFYLGSIVKKGDLKIGISTNGKSPTIAKRLKEIFQNNLPDELDLTLQQMSKLRNTLGGDFAHKVKELNKATASLVENSIEKPVSREISWKLVAAVFAGLSLIVIMFKYQ</sequence>
<dbReference type="UniPathway" id="UPA00262">
    <property type="reaction ID" value="UER00222"/>
</dbReference>
<dbReference type="GO" id="GO:0019354">
    <property type="term" value="P:siroheme biosynthetic process"/>
    <property type="evidence" value="ECO:0007669"/>
    <property type="project" value="UniProtKB-UniPathway"/>
</dbReference>
<keyword evidence="3" id="KW-0560">Oxidoreductase</keyword>
<dbReference type="Gene3D" id="3.40.50.720">
    <property type="entry name" value="NAD(P)-binding Rossmann-like Domain"/>
    <property type="match status" value="1"/>
</dbReference>
<dbReference type="PANTHER" id="PTHR35330">
    <property type="entry name" value="SIROHEME BIOSYNTHESIS PROTEIN MET8"/>
    <property type="match status" value="1"/>
</dbReference>
<dbReference type="InterPro" id="IPR006367">
    <property type="entry name" value="Sirohaem_synthase_N"/>
</dbReference>
<dbReference type="Gene3D" id="3.30.160.110">
    <property type="entry name" value="Siroheme synthase, domain 2"/>
    <property type="match status" value="1"/>
</dbReference>
<evidence type="ECO:0000256" key="6">
    <source>
        <dbReference type="ARBA" id="ARBA00047561"/>
    </source>
</evidence>
<dbReference type="EC" id="1.3.1.76" evidence="2"/>
<dbReference type="NCBIfam" id="TIGR01470">
    <property type="entry name" value="cysG_Nterm"/>
    <property type="match status" value="1"/>
</dbReference>
<keyword evidence="5" id="KW-0627">Porphyrin biosynthesis</keyword>
<evidence type="ECO:0000313" key="9">
    <source>
        <dbReference type="EMBL" id="SDM70226.1"/>
    </source>
</evidence>
<dbReference type="InterPro" id="IPR036291">
    <property type="entry name" value="NAD(P)-bd_dom_sf"/>
</dbReference>
<keyword evidence="4" id="KW-0520">NAD</keyword>
<evidence type="ECO:0000256" key="4">
    <source>
        <dbReference type="ARBA" id="ARBA00023027"/>
    </source>
</evidence>
<evidence type="ECO:0000313" key="10">
    <source>
        <dbReference type="Proteomes" id="UP000199226"/>
    </source>
</evidence>
<dbReference type="Pfam" id="PF13241">
    <property type="entry name" value="NAD_binding_7"/>
    <property type="match status" value="1"/>
</dbReference>
<dbReference type="Pfam" id="PF14824">
    <property type="entry name" value="Sirohm_synth_M"/>
    <property type="match status" value="1"/>
</dbReference>
<dbReference type="GO" id="GO:0004325">
    <property type="term" value="F:ferrochelatase activity"/>
    <property type="evidence" value="ECO:0007669"/>
    <property type="project" value="InterPro"/>
</dbReference>
<organism evidence="9 10">
    <name type="scientific">Daejeonella rubra</name>
    <dbReference type="NCBI Taxonomy" id="990371"/>
    <lineage>
        <taxon>Bacteria</taxon>
        <taxon>Pseudomonadati</taxon>
        <taxon>Bacteroidota</taxon>
        <taxon>Sphingobacteriia</taxon>
        <taxon>Sphingobacteriales</taxon>
        <taxon>Sphingobacteriaceae</taxon>
        <taxon>Daejeonella</taxon>
    </lineage>
</organism>
<dbReference type="PANTHER" id="PTHR35330:SF1">
    <property type="entry name" value="SIROHEME BIOSYNTHESIS PROTEIN MET8"/>
    <property type="match status" value="1"/>
</dbReference>
<keyword evidence="7" id="KW-0812">Transmembrane</keyword>
<comment type="catalytic activity">
    <reaction evidence="6">
        <text>precorrin-2 + NAD(+) = sirohydrochlorin + NADH + 2 H(+)</text>
        <dbReference type="Rhea" id="RHEA:15613"/>
        <dbReference type="ChEBI" id="CHEBI:15378"/>
        <dbReference type="ChEBI" id="CHEBI:57540"/>
        <dbReference type="ChEBI" id="CHEBI:57945"/>
        <dbReference type="ChEBI" id="CHEBI:58351"/>
        <dbReference type="ChEBI" id="CHEBI:58827"/>
        <dbReference type="EC" id="1.3.1.76"/>
    </reaction>
</comment>
<feature type="transmembrane region" description="Helical" evidence="7">
    <location>
        <begin position="205"/>
        <end position="224"/>
    </location>
</feature>
<evidence type="ECO:0000256" key="3">
    <source>
        <dbReference type="ARBA" id="ARBA00023002"/>
    </source>
</evidence>
<dbReference type="AlphaFoldDB" id="A0A1G9VDQ1"/>
<evidence type="ECO:0000256" key="2">
    <source>
        <dbReference type="ARBA" id="ARBA00012400"/>
    </source>
</evidence>
<dbReference type="EMBL" id="FNHH01000020">
    <property type="protein sequence ID" value="SDM70226.1"/>
    <property type="molecule type" value="Genomic_DNA"/>
</dbReference>
<accession>A0A1G9VDQ1</accession>
<evidence type="ECO:0000256" key="5">
    <source>
        <dbReference type="ARBA" id="ARBA00023244"/>
    </source>
</evidence>
<reference evidence="10" key="1">
    <citation type="submission" date="2016-10" db="EMBL/GenBank/DDBJ databases">
        <authorList>
            <person name="Varghese N."/>
            <person name="Submissions S."/>
        </authorList>
    </citation>
    <scope>NUCLEOTIDE SEQUENCE [LARGE SCALE GENOMIC DNA]</scope>
    <source>
        <strain evidence="10">DSM 24536</strain>
    </source>
</reference>
<evidence type="ECO:0000259" key="8">
    <source>
        <dbReference type="Pfam" id="PF14824"/>
    </source>
</evidence>
<name>A0A1G9VDQ1_9SPHI</name>
<proteinExistence type="predicted"/>
<protein>
    <recommendedName>
        <fullName evidence="2">precorrin-2 dehydrogenase</fullName>
        <ecNumber evidence="2">1.3.1.76</ecNumber>
    </recommendedName>
</protein>
<keyword evidence="7" id="KW-0472">Membrane</keyword>
<dbReference type="STRING" id="990371.SAMN05421813_12033"/>
<dbReference type="InterPro" id="IPR028281">
    <property type="entry name" value="Sirohaem_synthase_central"/>
</dbReference>
<gene>
    <name evidence="9" type="ORF">SAMN05421813_12033</name>
</gene>
<dbReference type="SUPFAM" id="SSF75615">
    <property type="entry name" value="Siroheme synthase middle domains-like"/>
    <property type="match status" value="1"/>
</dbReference>
<keyword evidence="7" id="KW-1133">Transmembrane helix</keyword>
<dbReference type="InterPro" id="IPR028161">
    <property type="entry name" value="Met8-like"/>
</dbReference>
<keyword evidence="10" id="KW-1185">Reference proteome</keyword>
<evidence type="ECO:0000256" key="1">
    <source>
        <dbReference type="ARBA" id="ARBA00005010"/>
    </source>
</evidence>
<evidence type="ECO:0000256" key="7">
    <source>
        <dbReference type="SAM" id="Phobius"/>
    </source>
</evidence>
<dbReference type="GO" id="GO:0043115">
    <property type="term" value="F:precorrin-2 dehydrogenase activity"/>
    <property type="evidence" value="ECO:0007669"/>
    <property type="project" value="UniProtKB-EC"/>
</dbReference>